<reference evidence="2" key="1">
    <citation type="journal article" date="2019" name="Int. J. Syst. Evol. Microbiol.">
        <title>The Global Catalogue of Microorganisms (GCM) 10K type strain sequencing project: providing services to taxonomists for standard genome sequencing and annotation.</title>
        <authorList>
            <consortium name="The Broad Institute Genomics Platform"/>
            <consortium name="The Broad Institute Genome Sequencing Center for Infectious Disease"/>
            <person name="Wu L."/>
            <person name="Ma J."/>
        </authorList>
    </citation>
    <scope>NUCLEOTIDE SEQUENCE [LARGE SCALE GENOMIC DNA]</scope>
    <source>
        <strain evidence="2">CGMCC 1.12478</strain>
    </source>
</reference>
<comment type="caution">
    <text evidence="1">The sequence shown here is derived from an EMBL/GenBank/DDBJ whole genome shotgun (WGS) entry which is preliminary data.</text>
</comment>
<proteinExistence type="predicted"/>
<accession>A0ABQ1KJH7</accession>
<dbReference type="Proteomes" id="UP000645462">
    <property type="component" value="Unassembled WGS sequence"/>
</dbReference>
<gene>
    <name evidence="1" type="ORF">GCM10011363_11400</name>
</gene>
<dbReference type="RefSeq" id="WP_188481013.1">
    <property type="nucleotide sequence ID" value="NZ_BMFC01000002.1"/>
</dbReference>
<organism evidence="1 2">
    <name type="scientific">Marivita lacus</name>
    <dbReference type="NCBI Taxonomy" id="1323742"/>
    <lineage>
        <taxon>Bacteria</taxon>
        <taxon>Pseudomonadati</taxon>
        <taxon>Pseudomonadota</taxon>
        <taxon>Alphaproteobacteria</taxon>
        <taxon>Rhodobacterales</taxon>
        <taxon>Roseobacteraceae</taxon>
        <taxon>Marivita</taxon>
    </lineage>
</organism>
<evidence type="ECO:0008006" key="3">
    <source>
        <dbReference type="Google" id="ProtNLM"/>
    </source>
</evidence>
<sequence length="584" mass="64926">MSSQKSPPNPAYPTGLAGILKQMNARRTPLSFAKGEALPPLDCDLDKLAKTRVELPEDDTRKLSEHARKSRDIARELTGQNALLHLNALLIAHLRKRSQPAHTADLFLRLWTEQSDLLLREMDLRWKVSSLTTFGDHGRTPAQRSTGLALSTLFGAMKLYESERLYSSREAVRPFTLDGRASGPLPLEMNAYTLADGGLDVNMIGRLWEEAEADAVIKPLAQDMLHRLIDDPRTVFRRLHRMRVRKQRRNEQNAASTAETGVTVPVPAVPAKTPTWGLVCTTNAPLLDVARFVAHHLDIGAHHIHLYLDAPDPDVTGLLQNHPQVTLTVCDDAYWKGMGKNRPDAHQLRQTFNATRALRLARDQVDWLGHIDTDEFILSPKKLSTLLKAVPDDMAGARLYPAEALASPVAGEMPRHFKLRTTGDGVSASAATDIYPTFGSYLRGGFLSHLAGKVFARTGLGEIRLAIHRLRLKGEDVLNTATVEGAYVGHLHAPDWDSFLTKLEFRQSKGSYRVKSDDALKNVGHLLQFLHDEEGEDGLRHFFTEMCEDSADLRARLKKHKLLLVPKFDPDAAIENVFGVSLSG</sequence>
<keyword evidence="2" id="KW-1185">Reference proteome</keyword>
<dbReference type="EMBL" id="BMFC01000002">
    <property type="protein sequence ID" value="GGB96472.1"/>
    <property type="molecule type" value="Genomic_DNA"/>
</dbReference>
<evidence type="ECO:0000313" key="2">
    <source>
        <dbReference type="Proteomes" id="UP000645462"/>
    </source>
</evidence>
<protein>
    <recommendedName>
        <fullName evidence="3">Glycosyltransferase family 2 protein</fullName>
    </recommendedName>
</protein>
<name>A0ABQ1KJH7_9RHOB</name>
<evidence type="ECO:0000313" key="1">
    <source>
        <dbReference type="EMBL" id="GGB96472.1"/>
    </source>
</evidence>
<dbReference type="Pfam" id="PF13704">
    <property type="entry name" value="Glyco_tranf_2_4"/>
    <property type="match status" value="1"/>
</dbReference>